<proteinExistence type="predicted"/>
<keyword evidence="2" id="KW-1185">Reference proteome</keyword>
<evidence type="ECO:0000313" key="1">
    <source>
        <dbReference type="EMBL" id="AKV04566.1"/>
    </source>
</evidence>
<dbReference type="RefSeq" id="WP_146655161.1">
    <property type="nucleotide sequence ID" value="NZ_CP012333.1"/>
</dbReference>
<accession>A0A0K1QFL1</accession>
<dbReference type="EMBL" id="CP012333">
    <property type="protein sequence ID" value="AKV04566.1"/>
    <property type="molecule type" value="Genomic_DNA"/>
</dbReference>
<name>A0A0K1QFL1_9BACT</name>
<dbReference type="AlphaFoldDB" id="A0A0K1QFL1"/>
<evidence type="ECO:0000313" key="2">
    <source>
        <dbReference type="Proteomes" id="UP000064967"/>
    </source>
</evidence>
<organism evidence="1 2">
    <name type="scientific">Labilithrix luteola</name>
    <dbReference type="NCBI Taxonomy" id="1391654"/>
    <lineage>
        <taxon>Bacteria</taxon>
        <taxon>Pseudomonadati</taxon>
        <taxon>Myxococcota</taxon>
        <taxon>Polyangia</taxon>
        <taxon>Polyangiales</taxon>
        <taxon>Labilitrichaceae</taxon>
        <taxon>Labilithrix</taxon>
    </lineage>
</organism>
<sequence length="86" mass="9101">MPAYDPNKRYFIKQSPDAGGQFSYSFMANTLTDAQTVAQSLATITGIKLRLESGPLLDANTVPYAFTYTPAAQGGNVSAPANVVPT</sequence>
<reference evidence="1 2" key="1">
    <citation type="submission" date="2015-08" db="EMBL/GenBank/DDBJ databases">
        <authorList>
            <person name="Babu N.S."/>
            <person name="Beckwith C.J."/>
            <person name="Beseler K.G."/>
            <person name="Brison A."/>
            <person name="Carone J.V."/>
            <person name="Caskin T.P."/>
            <person name="Diamond M."/>
            <person name="Durham M.E."/>
            <person name="Foxe J.M."/>
            <person name="Go M."/>
            <person name="Henderson B.A."/>
            <person name="Jones I.B."/>
            <person name="McGettigan J.A."/>
            <person name="Micheletti S.J."/>
            <person name="Nasrallah M.E."/>
            <person name="Ortiz D."/>
            <person name="Piller C.R."/>
            <person name="Privatt S.R."/>
            <person name="Schneider S.L."/>
            <person name="Sharp S."/>
            <person name="Smith T.C."/>
            <person name="Stanton J.D."/>
            <person name="Ullery H.E."/>
            <person name="Wilson R.J."/>
            <person name="Serrano M.G."/>
            <person name="Buck G."/>
            <person name="Lee V."/>
            <person name="Wang Y."/>
            <person name="Carvalho R."/>
            <person name="Voegtly L."/>
            <person name="Shi R."/>
            <person name="Duckworth R."/>
            <person name="Johnson A."/>
            <person name="Loviza R."/>
            <person name="Walstead R."/>
            <person name="Shah Z."/>
            <person name="Kiflezghi M."/>
            <person name="Wade K."/>
            <person name="Ball S.L."/>
            <person name="Bradley K.W."/>
            <person name="Asai D.J."/>
            <person name="Bowman C.A."/>
            <person name="Russell D.A."/>
            <person name="Pope W.H."/>
            <person name="Jacobs-Sera D."/>
            <person name="Hendrix R.W."/>
            <person name="Hatfull G.F."/>
        </authorList>
    </citation>
    <scope>NUCLEOTIDE SEQUENCE [LARGE SCALE GENOMIC DNA]</scope>
    <source>
        <strain evidence="1 2">DSM 27648</strain>
    </source>
</reference>
<gene>
    <name evidence="1" type="ORF">AKJ09_11229</name>
</gene>
<dbReference type="STRING" id="1391654.AKJ09_11229"/>
<protein>
    <submittedName>
        <fullName evidence="1">Uncharacterized protein</fullName>
    </submittedName>
</protein>
<dbReference type="KEGG" id="llu:AKJ09_11229"/>
<dbReference type="Proteomes" id="UP000064967">
    <property type="component" value="Chromosome"/>
</dbReference>